<reference evidence="1" key="1">
    <citation type="submission" date="2018-11" db="EMBL/GenBank/DDBJ databases">
        <authorList>
            <person name="Grassa J C."/>
        </authorList>
    </citation>
    <scope>NUCLEOTIDE SEQUENCE [LARGE SCALE GENOMIC DNA]</scope>
</reference>
<evidence type="ECO:0000313" key="2">
    <source>
        <dbReference type="Proteomes" id="UP000596661"/>
    </source>
</evidence>
<proteinExistence type="predicted"/>
<keyword evidence="2" id="KW-1185">Reference proteome</keyword>
<evidence type="ECO:0000313" key="1">
    <source>
        <dbReference type="EnsemblPlants" id="cds.evm.model.05.1142"/>
    </source>
</evidence>
<dbReference type="AlphaFoldDB" id="A0A803PK70"/>
<dbReference type="Gramene" id="evm.model.05.1142">
    <property type="protein sequence ID" value="cds.evm.model.05.1142"/>
    <property type="gene ID" value="evm.TU.05.1142"/>
</dbReference>
<organism evidence="1 2">
    <name type="scientific">Cannabis sativa</name>
    <name type="common">Hemp</name>
    <name type="synonym">Marijuana</name>
    <dbReference type="NCBI Taxonomy" id="3483"/>
    <lineage>
        <taxon>Eukaryota</taxon>
        <taxon>Viridiplantae</taxon>
        <taxon>Streptophyta</taxon>
        <taxon>Embryophyta</taxon>
        <taxon>Tracheophyta</taxon>
        <taxon>Spermatophyta</taxon>
        <taxon>Magnoliopsida</taxon>
        <taxon>eudicotyledons</taxon>
        <taxon>Gunneridae</taxon>
        <taxon>Pentapetalae</taxon>
        <taxon>rosids</taxon>
        <taxon>fabids</taxon>
        <taxon>Rosales</taxon>
        <taxon>Cannabaceae</taxon>
        <taxon>Cannabis</taxon>
    </lineage>
</organism>
<protein>
    <submittedName>
        <fullName evidence="1">Uncharacterized protein</fullName>
    </submittedName>
</protein>
<dbReference type="EMBL" id="UZAU01000499">
    <property type="status" value="NOT_ANNOTATED_CDS"/>
    <property type="molecule type" value="Genomic_DNA"/>
</dbReference>
<dbReference type="Proteomes" id="UP000596661">
    <property type="component" value="Chromosome 5"/>
</dbReference>
<name>A0A803PK70_CANSA</name>
<accession>A0A803PK70</accession>
<reference evidence="1" key="2">
    <citation type="submission" date="2021-03" db="UniProtKB">
        <authorList>
            <consortium name="EnsemblPlants"/>
        </authorList>
    </citation>
    <scope>IDENTIFICATION</scope>
</reference>
<dbReference type="EnsemblPlants" id="evm.model.05.1142">
    <property type="protein sequence ID" value="cds.evm.model.05.1142"/>
    <property type="gene ID" value="evm.TU.05.1142"/>
</dbReference>
<sequence length="109" mass="12380">MPDPRLQEILVYKIYSAGKTIGFTRIAPAAFGALFLSKKVIKAGKSLLPTKIHRHALSVQYCAGKALTVHSVYFCRRINTRGRSDKAVFFHSSLSWGNYWLEIFAQRYV</sequence>